<organism evidence="1">
    <name type="scientific">Monomastix sp. (strain OKE-1)</name>
    <dbReference type="NCBI Taxonomy" id="141716"/>
    <lineage>
        <taxon>Eukaryota</taxon>
        <taxon>Viridiplantae</taxon>
        <taxon>Chlorophyta</taxon>
        <taxon>Mamiellophyceae</taxon>
        <taxon>Monomastigales</taxon>
        <taxon>Monomastigaceae</taxon>
        <taxon>Monomastix</taxon>
    </lineage>
</organism>
<name>U5YGE2_MONSK</name>
<reference evidence="1" key="1">
    <citation type="journal article" date="2013" name="Genome Biol. Evol.">
        <title>Tracing the evolution of streptophyte algae and their mitochondrial genome.</title>
        <authorList>
            <person name="Turmel M."/>
            <person name="Otis C."/>
            <person name="Lemieux C."/>
        </authorList>
    </citation>
    <scope>NUCLEOTIDE SEQUENCE</scope>
</reference>
<geneLocation type="mitochondrion" evidence="1"/>
<evidence type="ECO:0000313" key="1">
    <source>
        <dbReference type="EMBL" id="AGZ90185.1"/>
    </source>
</evidence>
<dbReference type="AlphaFoldDB" id="U5YGE2"/>
<keyword evidence="1" id="KW-0496">Mitochondrion</keyword>
<dbReference type="RefSeq" id="YP_008802532.1">
    <property type="nucleotide sequence ID" value="NC_022797.1"/>
</dbReference>
<dbReference type="EMBL" id="KF060939">
    <property type="protein sequence ID" value="AGZ90185.1"/>
    <property type="molecule type" value="Genomic_DNA"/>
</dbReference>
<sequence>MGYEHFRILMAAFILCQAFDPKRSRRHSTKSLAHRGVLTLLHGSTRSGSSFNRTLPYASREVAEDPLSCSLL</sequence>
<dbReference type="GeneID" id="17622502"/>
<gene>
    <name evidence="1" type="primary">orf72</name>
</gene>
<accession>U5YGE2</accession>
<protein>
    <submittedName>
        <fullName evidence="1">Uncharacterized protein</fullName>
    </submittedName>
</protein>
<proteinExistence type="predicted"/>